<comment type="caution">
    <text evidence="2">The sequence shown here is derived from an EMBL/GenBank/DDBJ whole genome shotgun (WGS) entry which is preliminary data.</text>
</comment>
<protein>
    <recommendedName>
        <fullName evidence="1">Aminotransferase-like plant mobile domain-containing protein</fullName>
    </recommendedName>
</protein>
<reference evidence="2 3" key="1">
    <citation type="submission" date="2023-03" db="EMBL/GenBank/DDBJ databases">
        <title>WGS of Gossypium arboreum.</title>
        <authorList>
            <person name="Yu D."/>
        </authorList>
    </citation>
    <scope>NUCLEOTIDE SEQUENCE [LARGE SCALE GENOMIC DNA]</scope>
    <source>
        <tissue evidence="2">Leaf</tissue>
    </source>
</reference>
<sequence length="186" mass="20841">MSSLITAQDHTVRTIHLPIRECSNVGSYHVLRPCGHALSYRLDTRILPYLDATGFVSAILIRMFEVRGNLISALVERWRSETHTFQLPCGECTITLEDFAMQLGLLVDGDAVTDTSSIADPTTLYYYLLGRSPGDATLYRELCLATKHKTIDICGCPILLQSWALYRMSFLAPVGHQVHVFPLVNR</sequence>
<dbReference type="InterPro" id="IPR044824">
    <property type="entry name" value="MAIN-like"/>
</dbReference>
<gene>
    <name evidence="2" type="ORF">PVK06_036351</name>
</gene>
<evidence type="ECO:0000313" key="3">
    <source>
        <dbReference type="Proteomes" id="UP001358586"/>
    </source>
</evidence>
<feature type="domain" description="Aminotransferase-like plant mobile" evidence="1">
    <location>
        <begin position="54"/>
        <end position="132"/>
    </location>
</feature>
<dbReference type="Pfam" id="PF10536">
    <property type="entry name" value="PMD"/>
    <property type="match status" value="1"/>
</dbReference>
<evidence type="ECO:0000313" key="2">
    <source>
        <dbReference type="EMBL" id="KAK5795094.1"/>
    </source>
</evidence>
<proteinExistence type="predicted"/>
<dbReference type="PANTHER" id="PTHR46033:SF8">
    <property type="entry name" value="PROTEIN MAINTENANCE OF MERISTEMS-LIKE"/>
    <property type="match status" value="1"/>
</dbReference>
<organism evidence="2 3">
    <name type="scientific">Gossypium arboreum</name>
    <name type="common">Tree cotton</name>
    <name type="synonym">Gossypium nanking</name>
    <dbReference type="NCBI Taxonomy" id="29729"/>
    <lineage>
        <taxon>Eukaryota</taxon>
        <taxon>Viridiplantae</taxon>
        <taxon>Streptophyta</taxon>
        <taxon>Embryophyta</taxon>
        <taxon>Tracheophyta</taxon>
        <taxon>Spermatophyta</taxon>
        <taxon>Magnoliopsida</taxon>
        <taxon>eudicotyledons</taxon>
        <taxon>Gunneridae</taxon>
        <taxon>Pentapetalae</taxon>
        <taxon>rosids</taxon>
        <taxon>malvids</taxon>
        <taxon>Malvales</taxon>
        <taxon>Malvaceae</taxon>
        <taxon>Malvoideae</taxon>
        <taxon>Gossypium</taxon>
    </lineage>
</organism>
<dbReference type="PANTHER" id="PTHR46033">
    <property type="entry name" value="PROTEIN MAIN-LIKE 2"/>
    <property type="match status" value="1"/>
</dbReference>
<keyword evidence="3" id="KW-1185">Reference proteome</keyword>
<dbReference type="InterPro" id="IPR019557">
    <property type="entry name" value="AminoTfrase-like_pln_mobile"/>
</dbReference>
<accession>A0ABR0NLI2</accession>
<evidence type="ECO:0000259" key="1">
    <source>
        <dbReference type="Pfam" id="PF10536"/>
    </source>
</evidence>
<name>A0ABR0NLI2_GOSAR</name>
<dbReference type="EMBL" id="JARKNE010000010">
    <property type="protein sequence ID" value="KAK5795094.1"/>
    <property type="molecule type" value="Genomic_DNA"/>
</dbReference>
<dbReference type="Proteomes" id="UP001358586">
    <property type="component" value="Chromosome 10"/>
</dbReference>